<sequence>MTNWFYLTLFVTFVSCSHHKTVENTAQVSDLPTHYNNKLKTGLEHDSLQYFALQLSSIIEMDIPDSLKRQYRYVQFRYLYRLGEVDSAIHELRRATDYAEEPHLSERSAFYYRALMNAYYLQNDFLNGLGTAEKMISMLGEQDYKSKALAYNYIQRVYTSMEKHDQSLSANALAYDMFEQAHDTANMMVSKISRASIYFGQQDLDLALNTLSEINIDLTQLSPNINYQYYGNLGAIQFENHLYSDALQTFHKAAYYIDLLPANVKTSALINNYLNLSHAYYELDQLDLSSLYIDSVFWYGIDDAHYQNQKEALKKRLEIAIRKGESPQQVSSQLDSIFSYQEGNYENRINSELIELKNSFAKEKELEAAKRIVEIENISFQRNQYLLLTLLLGAILATTLIVFYYRQRRFRMEKQNFLLHQRLLRSQMNPHFAFNSLNLIKSEINKNAEVSSRYIVKFSRILRALFENSTKDYVLIEDEVQLLEDYLDMQQFRFADRFEYEIINDIPEDAEITIPPMLLQPFVENAIAHAFKEIEEKGMISVMLTLEEQSVQCTIEDNGHGFDIKALRPDSSVQLIDTFLRKMTGHGVSILNKQEGNPDDHGTIIKLKIPFKLLTA</sequence>
<dbReference type="InterPro" id="IPR011990">
    <property type="entry name" value="TPR-like_helical_dom_sf"/>
</dbReference>
<keyword evidence="4" id="KW-1185">Reference proteome</keyword>
<keyword evidence="3" id="KW-0418">Kinase</keyword>
<name>A0A1M6M7U6_REIAG</name>
<dbReference type="SUPFAM" id="SSF55874">
    <property type="entry name" value="ATPase domain of HSP90 chaperone/DNA topoisomerase II/histidine kinase"/>
    <property type="match status" value="1"/>
</dbReference>
<dbReference type="AlphaFoldDB" id="A0A1M6M7U6"/>
<dbReference type="Pfam" id="PF06580">
    <property type="entry name" value="His_kinase"/>
    <property type="match status" value="1"/>
</dbReference>
<dbReference type="Gene3D" id="1.25.40.10">
    <property type="entry name" value="Tetratricopeptide repeat domain"/>
    <property type="match status" value="2"/>
</dbReference>
<keyword evidence="3" id="KW-0808">Transferase</keyword>
<dbReference type="Proteomes" id="UP000184474">
    <property type="component" value="Unassembled WGS sequence"/>
</dbReference>
<dbReference type="PANTHER" id="PTHR34220:SF7">
    <property type="entry name" value="SENSOR HISTIDINE KINASE YPDA"/>
    <property type="match status" value="1"/>
</dbReference>
<dbReference type="InterPro" id="IPR036890">
    <property type="entry name" value="HATPase_C_sf"/>
</dbReference>
<accession>A0A1M6M7U6</accession>
<feature type="domain" description="Signal transduction histidine kinase internal region" evidence="2">
    <location>
        <begin position="422"/>
        <end position="498"/>
    </location>
</feature>
<keyword evidence="1" id="KW-1133">Transmembrane helix</keyword>
<gene>
    <name evidence="3" type="ORF">SAMN04488028_1011260</name>
</gene>
<dbReference type="Gene3D" id="3.30.565.10">
    <property type="entry name" value="Histidine kinase-like ATPase, C-terminal domain"/>
    <property type="match status" value="1"/>
</dbReference>
<dbReference type="SUPFAM" id="SSF48452">
    <property type="entry name" value="TPR-like"/>
    <property type="match status" value="1"/>
</dbReference>
<organism evidence="3 4">
    <name type="scientific">Reichenbachiella agariperforans</name>
    <dbReference type="NCBI Taxonomy" id="156994"/>
    <lineage>
        <taxon>Bacteria</taxon>
        <taxon>Pseudomonadati</taxon>
        <taxon>Bacteroidota</taxon>
        <taxon>Cytophagia</taxon>
        <taxon>Cytophagales</taxon>
        <taxon>Reichenbachiellaceae</taxon>
        <taxon>Reichenbachiella</taxon>
    </lineage>
</organism>
<keyword evidence="1" id="KW-0812">Transmembrane</keyword>
<dbReference type="InterPro" id="IPR010559">
    <property type="entry name" value="Sig_transdc_His_kin_internal"/>
</dbReference>
<dbReference type="RefSeq" id="WP_073120428.1">
    <property type="nucleotide sequence ID" value="NZ_FRAA01000001.1"/>
</dbReference>
<dbReference type="InterPro" id="IPR050640">
    <property type="entry name" value="Bact_2-comp_sensor_kinase"/>
</dbReference>
<dbReference type="STRING" id="156994.SAMN04488028_1011260"/>
<keyword evidence="1" id="KW-0472">Membrane</keyword>
<protein>
    <submittedName>
        <fullName evidence="3">Histidine kinase</fullName>
    </submittedName>
</protein>
<dbReference type="EMBL" id="FRAA01000001">
    <property type="protein sequence ID" value="SHJ79333.1"/>
    <property type="molecule type" value="Genomic_DNA"/>
</dbReference>
<evidence type="ECO:0000313" key="4">
    <source>
        <dbReference type="Proteomes" id="UP000184474"/>
    </source>
</evidence>
<reference evidence="4" key="1">
    <citation type="submission" date="2016-11" db="EMBL/GenBank/DDBJ databases">
        <authorList>
            <person name="Varghese N."/>
            <person name="Submissions S."/>
        </authorList>
    </citation>
    <scope>NUCLEOTIDE SEQUENCE [LARGE SCALE GENOMIC DNA]</scope>
    <source>
        <strain evidence="4">DSM 26134</strain>
    </source>
</reference>
<evidence type="ECO:0000256" key="1">
    <source>
        <dbReference type="SAM" id="Phobius"/>
    </source>
</evidence>
<dbReference type="GO" id="GO:0000155">
    <property type="term" value="F:phosphorelay sensor kinase activity"/>
    <property type="evidence" value="ECO:0007669"/>
    <property type="project" value="InterPro"/>
</dbReference>
<feature type="transmembrane region" description="Helical" evidence="1">
    <location>
        <begin position="385"/>
        <end position="405"/>
    </location>
</feature>
<dbReference type="GO" id="GO:0016020">
    <property type="term" value="C:membrane"/>
    <property type="evidence" value="ECO:0007669"/>
    <property type="project" value="InterPro"/>
</dbReference>
<dbReference type="PANTHER" id="PTHR34220">
    <property type="entry name" value="SENSOR HISTIDINE KINASE YPDA"/>
    <property type="match status" value="1"/>
</dbReference>
<proteinExistence type="predicted"/>
<evidence type="ECO:0000313" key="3">
    <source>
        <dbReference type="EMBL" id="SHJ79333.1"/>
    </source>
</evidence>
<evidence type="ECO:0000259" key="2">
    <source>
        <dbReference type="Pfam" id="PF06580"/>
    </source>
</evidence>